<organism evidence="1 2">
    <name type="scientific">Rhizodiscina lignyota</name>
    <dbReference type="NCBI Taxonomy" id="1504668"/>
    <lineage>
        <taxon>Eukaryota</taxon>
        <taxon>Fungi</taxon>
        <taxon>Dikarya</taxon>
        <taxon>Ascomycota</taxon>
        <taxon>Pezizomycotina</taxon>
        <taxon>Dothideomycetes</taxon>
        <taxon>Pleosporomycetidae</taxon>
        <taxon>Aulographales</taxon>
        <taxon>Rhizodiscinaceae</taxon>
        <taxon>Rhizodiscina</taxon>
    </lineage>
</organism>
<keyword evidence="2" id="KW-1185">Reference proteome</keyword>
<protein>
    <submittedName>
        <fullName evidence="1">Uncharacterized protein</fullName>
    </submittedName>
</protein>
<dbReference type="PANTHER" id="PTHR38791:SF5">
    <property type="entry name" value="TRANSCRIPTION FACTOR DBAG-RELATED"/>
    <property type="match status" value="1"/>
</dbReference>
<evidence type="ECO:0000313" key="2">
    <source>
        <dbReference type="Proteomes" id="UP000799772"/>
    </source>
</evidence>
<comment type="caution">
    <text evidence="1">The sequence shown here is derived from an EMBL/GenBank/DDBJ whole genome shotgun (WGS) entry which is preliminary data.</text>
</comment>
<dbReference type="EMBL" id="ML978121">
    <property type="protein sequence ID" value="KAF2104577.1"/>
    <property type="molecule type" value="Genomic_DNA"/>
</dbReference>
<dbReference type="InterPro" id="IPR053175">
    <property type="entry name" value="DHMBA_Reg_Transcription_Factor"/>
</dbReference>
<reference evidence="1" key="1">
    <citation type="journal article" date="2020" name="Stud. Mycol.">
        <title>101 Dothideomycetes genomes: a test case for predicting lifestyles and emergence of pathogens.</title>
        <authorList>
            <person name="Haridas S."/>
            <person name="Albert R."/>
            <person name="Binder M."/>
            <person name="Bloem J."/>
            <person name="Labutti K."/>
            <person name="Salamov A."/>
            <person name="Andreopoulos B."/>
            <person name="Baker S."/>
            <person name="Barry K."/>
            <person name="Bills G."/>
            <person name="Bluhm B."/>
            <person name="Cannon C."/>
            <person name="Castanera R."/>
            <person name="Culley D."/>
            <person name="Daum C."/>
            <person name="Ezra D."/>
            <person name="Gonzalez J."/>
            <person name="Henrissat B."/>
            <person name="Kuo A."/>
            <person name="Liang C."/>
            <person name="Lipzen A."/>
            <person name="Lutzoni F."/>
            <person name="Magnuson J."/>
            <person name="Mondo S."/>
            <person name="Nolan M."/>
            <person name="Ohm R."/>
            <person name="Pangilinan J."/>
            <person name="Park H.-J."/>
            <person name="Ramirez L."/>
            <person name="Alfaro M."/>
            <person name="Sun H."/>
            <person name="Tritt A."/>
            <person name="Yoshinaga Y."/>
            <person name="Zwiers L.-H."/>
            <person name="Turgeon B."/>
            <person name="Goodwin S."/>
            <person name="Spatafora J."/>
            <person name="Crous P."/>
            <person name="Grigoriev I."/>
        </authorList>
    </citation>
    <scope>NUCLEOTIDE SEQUENCE</scope>
    <source>
        <strain evidence="1">CBS 133067</strain>
    </source>
</reference>
<accession>A0A9P4MEL0</accession>
<dbReference type="AlphaFoldDB" id="A0A9P4MEL0"/>
<sequence>MADASKALNEIPLGVVLPASEFAMRVWFEAVLTKFPQCRQVYGGILSNVQDLFSHCGRSPALHASLSAVSLGMISRRVKQDYLSAKALASYGIALTAIQKAINDPQEAKSDETLLAILMLSFYETLICASRDPIAWASHVRGAATVIRLRGSAQLRDDQGLKLFQTFHDQYLWSGLSGLGTDSDIPLVPELCDEFQDFQEENMPLNRIRGKSNKLLMLQTRLRNLELETLDTTAEAVSEIATAINDLDEELGEWTETVPDEWYCSVMPFEAETMKSDDIGTDHALIYSSIWVATFWNSYRSLRIFAGGLLERCVRLHRTVDPAADDLIFENKPSSKDLAEDICASVPFFLGYTGGNGERKFPYPQHIPQRPAYIVCAYQLMWPLYVAGSVQSLPLERRRWVARRLAYIGHSVGIKQAVALSERVGVY</sequence>
<proteinExistence type="predicted"/>
<dbReference type="PANTHER" id="PTHR38791">
    <property type="entry name" value="ZN(II)2CYS6 TRANSCRIPTION FACTOR (EUROFUNG)-RELATED-RELATED"/>
    <property type="match status" value="1"/>
</dbReference>
<evidence type="ECO:0000313" key="1">
    <source>
        <dbReference type="EMBL" id="KAF2104577.1"/>
    </source>
</evidence>
<gene>
    <name evidence="1" type="ORF">NA57DRAFT_70782</name>
</gene>
<dbReference type="Pfam" id="PF11951">
    <property type="entry name" value="Fungal_trans_2"/>
    <property type="match status" value="1"/>
</dbReference>
<dbReference type="OrthoDB" id="4491390at2759"/>
<name>A0A9P4MEL0_9PEZI</name>
<dbReference type="Proteomes" id="UP000799772">
    <property type="component" value="Unassembled WGS sequence"/>
</dbReference>
<dbReference type="InterPro" id="IPR021858">
    <property type="entry name" value="Fun_TF"/>
</dbReference>